<feature type="transmembrane region" description="Helical" evidence="7">
    <location>
        <begin position="172"/>
        <end position="196"/>
    </location>
</feature>
<dbReference type="AlphaFoldDB" id="A0A916RQY0"/>
<dbReference type="EMBL" id="BMIF01000005">
    <property type="protein sequence ID" value="GGA65251.1"/>
    <property type="molecule type" value="Genomic_DNA"/>
</dbReference>
<keyword evidence="10" id="KW-1185">Reference proteome</keyword>
<dbReference type="NCBIfam" id="TIGR00786">
    <property type="entry name" value="dctM"/>
    <property type="match status" value="1"/>
</dbReference>
<dbReference type="GO" id="GO:0005886">
    <property type="term" value="C:plasma membrane"/>
    <property type="evidence" value="ECO:0007669"/>
    <property type="project" value="UniProtKB-SubCell"/>
</dbReference>
<feature type="transmembrane region" description="Helical" evidence="7">
    <location>
        <begin position="12"/>
        <end position="39"/>
    </location>
</feature>
<evidence type="ECO:0000313" key="9">
    <source>
        <dbReference type="EMBL" id="GGA65251.1"/>
    </source>
</evidence>
<evidence type="ECO:0000256" key="7">
    <source>
        <dbReference type="RuleBase" id="RU369079"/>
    </source>
</evidence>
<dbReference type="RefSeq" id="WP_188720808.1">
    <property type="nucleotide sequence ID" value="NZ_BMIF01000005.1"/>
</dbReference>
<feature type="transmembrane region" description="Helical" evidence="7">
    <location>
        <begin position="318"/>
        <end position="346"/>
    </location>
</feature>
<feature type="transmembrane region" description="Helical" evidence="7">
    <location>
        <begin position="243"/>
        <end position="262"/>
    </location>
</feature>
<dbReference type="InterPro" id="IPR010656">
    <property type="entry name" value="DctM"/>
</dbReference>
<evidence type="ECO:0000313" key="10">
    <source>
        <dbReference type="Proteomes" id="UP000636264"/>
    </source>
</evidence>
<feature type="transmembrane region" description="Helical" evidence="7">
    <location>
        <begin position="51"/>
        <end position="71"/>
    </location>
</feature>
<comment type="similarity">
    <text evidence="7">Belongs to the TRAP transporter large permease family.</text>
</comment>
<evidence type="ECO:0000256" key="3">
    <source>
        <dbReference type="ARBA" id="ARBA00022519"/>
    </source>
</evidence>
<proteinExistence type="inferred from homology"/>
<keyword evidence="2" id="KW-1003">Cell membrane</keyword>
<feature type="domain" description="TRAP C4-dicarboxylate transport system permease DctM subunit" evidence="8">
    <location>
        <begin position="11"/>
        <end position="419"/>
    </location>
</feature>
<evidence type="ECO:0000256" key="2">
    <source>
        <dbReference type="ARBA" id="ARBA00022475"/>
    </source>
</evidence>
<dbReference type="GO" id="GO:0022857">
    <property type="term" value="F:transmembrane transporter activity"/>
    <property type="evidence" value="ECO:0007669"/>
    <property type="project" value="UniProtKB-UniRule"/>
</dbReference>
<dbReference type="PANTHER" id="PTHR33362">
    <property type="entry name" value="SIALIC ACID TRAP TRANSPORTER PERMEASE PROTEIN SIAT-RELATED"/>
    <property type="match status" value="1"/>
</dbReference>
<comment type="subunit">
    <text evidence="7">The complex comprises the extracytoplasmic solute receptor protein and the two transmembrane proteins.</text>
</comment>
<reference evidence="9" key="1">
    <citation type="journal article" date="2014" name="Int. J. Syst. Evol. Microbiol.">
        <title>Complete genome sequence of Corynebacterium casei LMG S-19264T (=DSM 44701T), isolated from a smear-ripened cheese.</title>
        <authorList>
            <consortium name="US DOE Joint Genome Institute (JGI-PGF)"/>
            <person name="Walter F."/>
            <person name="Albersmeier A."/>
            <person name="Kalinowski J."/>
            <person name="Ruckert C."/>
        </authorList>
    </citation>
    <scope>NUCLEOTIDE SEQUENCE</scope>
    <source>
        <strain evidence="9">CGMCC 1.15320</strain>
    </source>
</reference>
<feature type="transmembrane region" description="Helical" evidence="7">
    <location>
        <begin position="274"/>
        <end position="298"/>
    </location>
</feature>
<evidence type="ECO:0000256" key="4">
    <source>
        <dbReference type="ARBA" id="ARBA00022692"/>
    </source>
</evidence>
<evidence type="ECO:0000256" key="6">
    <source>
        <dbReference type="ARBA" id="ARBA00023136"/>
    </source>
</evidence>
<reference evidence="9" key="2">
    <citation type="submission" date="2020-09" db="EMBL/GenBank/DDBJ databases">
        <authorList>
            <person name="Sun Q."/>
            <person name="Zhou Y."/>
        </authorList>
    </citation>
    <scope>NUCLEOTIDE SEQUENCE</scope>
    <source>
        <strain evidence="9">CGMCC 1.15320</strain>
    </source>
</reference>
<keyword evidence="7" id="KW-0813">Transport</keyword>
<dbReference type="PIRSF" id="PIRSF006066">
    <property type="entry name" value="HI0050"/>
    <property type="match status" value="1"/>
</dbReference>
<evidence type="ECO:0000256" key="1">
    <source>
        <dbReference type="ARBA" id="ARBA00004429"/>
    </source>
</evidence>
<dbReference type="PANTHER" id="PTHR33362:SF5">
    <property type="entry name" value="C4-DICARBOXYLATE TRAP TRANSPORTER LARGE PERMEASE PROTEIN DCTM"/>
    <property type="match status" value="1"/>
</dbReference>
<gene>
    <name evidence="9" type="ORF">GCM10011385_18800</name>
</gene>
<accession>A0A916RQY0</accession>
<keyword evidence="4 7" id="KW-0812">Transmembrane</keyword>
<protein>
    <recommendedName>
        <fullName evidence="7">TRAP transporter large permease protein</fullName>
    </recommendedName>
</protein>
<feature type="transmembrane region" description="Helical" evidence="7">
    <location>
        <begin position="395"/>
        <end position="416"/>
    </location>
</feature>
<comment type="function">
    <text evidence="7">Part of the tripartite ATP-independent periplasmic (TRAP) transport system.</text>
</comment>
<keyword evidence="3 7" id="KW-0997">Cell inner membrane</keyword>
<keyword evidence="6 7" id="KW-0472">Membrane</keyword>
<name>A0A916RQY0_9HYPH</name>
<sequence length="427" mass="44470">MDSQVLSIGFVVSLLFLLALGIPIGVVILILAAAGILLVSNVDPGQALATAYFAQMTSWGLTPLPLFVLMGEILGRSGTAKRLFDAFAVLLGRVPGGLVQVNVVAATMFAALSGSSTATVATIGKLSFHRLEERGSSRALSLGSLAGAGTLGILIPPSVALILYGFTFDVSIADLFLAGVVPGILVAIFFATYVAWKGRGTMREAAATRAEKLRACGQLVPILLLIAAVFGSIYGGFATPTEAAVIGVVGAIIIAYVVEGGMRFGVLVESFKDTILFCATLGFVLAASAALQVTMAYTGIPRTIVSLIQAYELSQAGLLVLIALILLVLGCFIDGLSMIVLTSAVLQPVIAGAGINPLWFGVFMVILVEIGLITPPIGFNLFVLQKVSGRDLPEIALAALPFMLILLASLVVFWLFPQLVTYLPSVL</sequence>
<comment type="caution">
    <text evidence="9">The sequence shown here is derived from an EMBL/GenBank/DDBJ whole genome shotgun (WGS) entry which is preliminary data.</text>
</comment>
<evidence type="ECO:0000256" key="5">
    <source>
        <dbReference type="ARBA" id="ARBA00022989"/>
    </source>
</evidence>
<organism evidence="9 10">
    <name type="scientific">Nitratireductor aestuarii</name>
    <dbReference type="NCBI Taxonomy" id="1735103"/>
    <lineage>
        <taxon>Bacteria</taxon>
        <taxon>Pseudomonadati</taxon>
        <taxon>Pseudomonadota</taxon>
        <taxon>Alphaproteobacteria</taxon>
        <taxon>Hyphomicrobiales</taxon>
        <taxon>Phyllobacteriaceae</taxon>
        <taxon>Nitratireductor</taxon>
    </lineage>
</organism>
<comment type="subcellular location">
    <subcellularLocation>
        <location evidence="1 7">Cell inner membrane</location>
        <topology evidence="1 7">Multi-pass membrane protein</topology>
    </subcellularLocation>
</comment>
<keyword evidence="5 7" id="KW-1133">Transmembrane helix</keyword>
<evidence type="ECO:0000259" key="8">
    <source>
        <dbReference type="Pfam" id="PF06808"/>
    </source>
</evidence>
<dbReference type="InterPro" id="IPR004681">
    <property type="entry name" value="TRAP_DctM"/>
</dbReference>
<feature type="transmembrane region" description="Helical" evidence="7">
    <location>
        <begin position="358"/>
        <end position="383"/>
    </location>
</feature>
<dbReference type="Pfam" id="PF06808">
    <property type="entry name" value="DctM"/>
    <property type="match status" value="1"/>
</dbReference>
<dbReference type="Proteomes" id="UP000636264">
    <property type="component" value="Unassembled WGS sequence"/>
</dbReference>
<feature type="transmembrane region" description="Helical" evidence="7">
    <location>
        <begin position="140"/>
        <end position="166"/>
    </location>
</feature>
<feature type="transmembrane region" description="Helical" evidence="7">
    <location>
        <begin position="216"/>
        <end position="237"/>
    </location>
</feature>
<comment type="caution">
    <text evidence="7">Lacks conserved residue(s) required for the propagation of feature annotation.</text>
</comment>